<feature type="non-terminal residue" evidence="2">
    <location>
        <position position="81"/>
    </location>
</feature>
<accession>A0A6J4J6R8</accession>
<reference evidence="2" key="1">
    <citation type="submission" date="2020-02" db="EMBL/GenBank/DDBJ databases">
        <authorList>
            <person name="Meier V. D."/>
        </authorList>
    </citation>
    <scope>NUCLEOTIDE SEQUENCE</scope>
    <source>
        <strain evidence="2">AVDCRST_MAG10</strain>
    </source>
</reference>
<proteinExistence type="predicted"/>
<dbReference type="EMBL" id="CADCTB010000199">
    <property type="protein sequence ID" value="CAA9270458.1"/>
    <property type="molecule type" value="Genomic_DNA"/>
</dbReference>
<organism evidence="2">
    <name type="scientific">uncultured Acidimicrobiales bacterium</name>
    <dbReference type="NCBI Taxonomy" id="310071"/>
    <lineage>
        <taxon>Bacteria</taxon>
        <taxon>Bacillati</taxon>
        <taxon>Actinomycetota</taxon>
        <taxon>Acidimicrobiia</taxon>
        <taxon>Acidimicrobiales</taxon>
        <taxon>environmental samples</taxon>
    </lineage>
</organism>
<protein>
    <submittedName>
        <fullName evidence="2">Uncharacterized protein</fullName>
    </submittedName>
</protein>
<feature type="region of interest" description="Disordered" evidence="1">
    <location>
        <begin position="60"/>
        <end position="81"/>
    </location>
</feature>
<evidence type="ECO:0000256" key="1">
    <source>
        <dbReference type="SAM" id="MobiDB-lite"/>
    </source>
</evidence>
<gene>
    <name evidence="2" type="ORF">AVDCRST_MAG10-3243</name>
</gene>
<dbReference type="AlphaFoldDB" id="A0A6J4J6R8"/>
<name>A0A6J4J6R8_9ACTN</name>
<evidence type="ECO:0000313" key="2">
    <source>
        <dbReference type="EMBL" id="CAA9270458.1"/>
    </source>
</evidence>
<feature type="non-terminal residue" evidence="2">
    <location>
        <position position="1"/>
    </location>
</feature>
<sequence length="81" mass="8549">ADRPTLDRFGRYFRRAVRAVRLGAGDGHGGRAVDVRAPDGRLGVADGRCCAPGWDGRRADVHGGQRQSPCVVAGPPARSVL</sequence>